<dbReference type="InterPro" id="IPR036013">
    <property type="entry name" value="Band_7/SPFH_dom_sf"/>
</dbReference>
<protein>
    <submittedName>
        <fullName evidence="5">SPFH domain-containing protein</fullName>
    </submittedName>
</protein>
<gene>
    <name evidence="5" type="ORF">SNE35_26195</name>
</gene>
<keyword evidence="2" id="KW-0175">Coiled coil</keyword>
<dbReference type="InterPro" id="IPR001107">
    <property type="entry name" value="Band_7"/>
</dbReference>
<organism evidence="5 6">
    <name type="scientific">Roseateles agri</name>
    <dbReference type="NCBI Taxonomy" id="3098619"/>
    <lineage>
        <taxon>Bacteria</taxon>
        <taxon>Pseudomonadati</taxon>
        <taxon>Pseudomonadota</taxon>
        <taxon>Betaproteobacteria</taxon>
        <taxon>Burkholderiales</taxon>
        <taxon>Sphaerotilaceae</taxon>
        <taxon>Roseateles</taxon>
    </lineage>
</organism>
<evidence type="ECO:0000256" key="3">
    <source>
        <dbReference type="SAM" id="Phobius"/>
    </source>
</evidence>
<dbReference type="PANTHER" id="PTHR42911:SF1">
    <property type="entry name" value="MODULATOR OF FTSH PROTEASE HFLC"/>
    <property type="match status" value="1"/>
</dbReference>
<feature type="transmembrane region" description="Helical" evidence="3">
    <location>
        <begin position="20"/>
        <end position="38"/>
    </location>
</feature>
<evidence type="ECO:0000313" key="6">
    <source>
        <dbReference type="Proteomes" id="UP001285263"/>
    </source>
</evidence>
<evidence type="ECO:0000313" key="5">
    <source>
        <dbReference type="EMBL" id="MDY0748019.1"/>
    </source>
</evidence>
<proteinExistence type="predicted"/>
<dbReference type="RefSeq" id="WP_320425986.1">
    <property type="nucleotide sequence ID" value="NZ_JAXCLA010000009.1"/>
</dbReference>
<comment type="caution">
    <text evidence="5">The sequence shown here is derived from an EMBL/GenBank/DDBJ whole genome shotgun (WGS) entry which is preliminary data.</text>
</comment>
<keyword evidence="3" id="KW-1133">Transmembrane helix</keyword>
<feature type="domain" description="Band 7" evidence="4">
    <location>
        <begin position="45"/>
        <end position="214"/>
    </location>
</feature>
<comment type="subcellular location">
    <subcellularLocation>
        <location evidence="1">Membrane</location>
        <topology evidence="1">Single-pass membrane protein</topology>
    </subcellularLocation>
</comment>
<dbReference type="Proteomes" id="UP001285263">
    <property type="component" value="Unassembled WGS sequence"/>
</dbReference>
<keyword evidence="6" id="KW-1185">Reference proteome</keyword>
<dbReference type="Pfam" id="PF01145">
    <property type="entry name" value="Band_7"/>
    <property type="match status" value="1"/>
</dbReference>
<keyword evidence="3" id="KW-0812">Transmembrane</keyword>
<keyword evidence="3" id="KW-0472">Membrane</keyword>
<dbReference type="Gene3D" id="3.30.479.30">
    <property type="entry name" value="Band 7 domain"/>
    <property type="match status" value="1"/>
</dbReference>
<sequence length="403" mass="43801">MNLRESFKNQLPRLGRAGRALPRIALLALAVAAVYAVVSHPPLYTVPRGEVAVRTNLFSGQPTRFDEGRILALPGVHEVRSLPMRDQVFHATQLARADGAGALQSLEGLSLGMDLTLAWRVDAKQLPGIATRLPENIERDLIGPALQASVYPVVSQHTVREIFSSKRGEIEQAIAGSLKTRLPEQGIELRGLQIGHVDLPADYRRGMDGLLAEGLATEKMQYTLELKAKQVKQTELEAQAQKSRREIDAEAAEREQVIAARAQEEAMKHILPLKQKQIEQRSLEAEAANAQRIKLAEGNAKARQIEATAEAKARETLADAEAYRVAEISKVDAQRMAREGALLTQHPLLVQKALADKLADKVQVIIAPPSASGAFIGSGLLGGAQAQQQDTQAAQQQQQQGAE</sequence>
<evidence type="ECO:0000259" key="4">
    <source>
        <dbReference type="Pfam" id="PF01145"/>
    </source>
</evidence>
<feature type="coiled-coil region" evidence="2">
    <location>
        <begin position="226"/>
        <end position="293"/>
    </location>
</feature>
<name>A0ABU5DS04_9BURK</name>
<reference evidence="5 6" key="1">
    <citation type="submission" date="2023-11" db="EMBL/GenBank/DDBJ databases">
        <title>Paucibacter sp. nov., isolated from fresh soil in Korea.</title>
        <authorList>
            <person name="Le N.T.T."/>
        </authorList>
    </citation>
    <scope>NUCLEOTIDE SEQUENCE [LARGE SCALE GENOMIC DNA]</scope>
    <source>
        <strain evidence="5 6">R3-3</strain>
    </source>
</reference>
<evidence type="ECO:0000256" key="2">
    <source>
        <dbReference type="SAM" id="Coils"/>
    </source>
</evidence>
<dbReference type="SUPFAM" id="SSF117892">
    <property type="entry name" value="Band 7/SPFH domain"/>
    <property type="match status" value="1"/>
</dbReference>
<dbReference type="EMBL" id="JAXCLA010000009">
    <property type="protein sequence ID" value="MDY0748019.1"/>
    <property type="molecule type" value="Genomic_DNA"/>
</dbReference>
<dbReference type="PANTHER" id="PTHR42911">
    <property type="entry name" value="MODULATOR OF FTSH PROTEASE HFLC"/>
    <property type="match status" value="1"/>
</dbReference>
<accession>A0ABU5DS04</accession>
<evidence type="ECO:0000256" key="1">
    <source>
        <dbReference type="ARBA" id="ARBA00004167"/>
    </source>
</evidence>